<evidence type="ECO:0000313" key="2">
    <source>
        <dbReference type="Proteomes" id="UP000427769"/>
    </source>
</evidence>
<protein>
    <submittedName>
        <fullName evidence="1">Uncharacterized protein</fullName>
    </submittedName>
</protein>
<keyword evidence="2" id="KW-1185">Reference proteome</keyword>
<dbReference type="Proteomes" id="UP000427769">
    <property type="component" value="Chromosome"/>
</dbReference>
<evidence type="ECO:0000313" key="1">
    <source>
        <dbReference type="EMBL" id="BBO79268.1"/>
    </source>
</evidence>
<proteinExistence type="predicted"/>
<dbReference type="KEGG" id="dwd:DSCW_66850"/>
<accession>A0A5K7ZDP7</accession>
<name>A0A5K7ZDP7_9BACT</name>
<dbReference type="RefSeq" id="WP_155307815.1">
    <property type="nucleotide sequence ID" value="NZ_AP021875.1"/>
</dbReference>
<gene>
    <name evidence="1" type="ORF">DSCW_66850</name>
</gene>
<dbReference type="AlphaFoldDB" id="A0A5K7ZDP7"/>
<sequence>MTPVFSISNICRSLLPWLAIGLFLSGCTAALERLHPQYPRYRHAMEKMLVLVPEISIYEQLPDGGRLFDRVHSHEARLSAQQAIVEQLKNRHYSVQPLDAENMSTPEMQSVLALFRSVNRSIQLHTIGPQPFPAKKAAFEYHLGTVADILRAYHADGLVLAIGHQTGLLRPTKNWLSVAVVEPEGRIIWYAFQGDHKRFNFQDDEGVHTLVGSTMANFLEQGS</sequence>
<dbReference type="OrthoDB" id="9826314at2"/>
<dbReference type="EMBL" id="AP021875">
    <property type="protein sequence ID" value="BBO79268.1"/>
    <property type="molecule type" value="Genomic_DNA"/>
</dbReference>
<reference evidence="1 2" key="1">
    <citation type="submission" date="2019-11" db="EMBL/GenBank/DDBJ databases">
        <title>Comparative genomics of hydrocarbon-degrading Desulfosarcina strains.</title>
        <authorList>
            <person name="Watanabe M."/>
            <person name="Kojima H."/>
            <person name="Fukui M."/>
        </authorList>
    </citation>
    <scope>NUCLEOTIDE SEQUENCE [LARGE SCALE GENOMIC DNA]</scope>
    <source>
        <strain evidence="1 2">PP31</strain>
    </source>
</reference>
<organism evidence="1 2">
    <name type="scientific">Desulfosarcina widdelii</name>
    <dbReference type="NCBI Taxonomy" id="947919"/>
    <lineage>
        <taxon>Bacteria</taxon>
        <taxon>Pseudomonadati</taxon>
        <taxon>Thermodesulfobacteriota</taxon>
        <taxon>Desulfobacteria</taxon>
        <taxon>Desulfobacterales</taxon>
        <taxon>Desulfosarcinaceae</taxon>
        <taxon>Desulfosarcina</taxon>
    </lineage>
</organism>